<organism evidence="1 2">
    <name type="scientific">Candidatus Accumulibacter appositus</name>
    <dbReference type="NCBI Taxonomy" id="1454003"/>
    <lineage>
        <taxon>Bacteria</taxon>
        <taxon>Pseudomonadati</taxon>
        <taxon>Pseudomonadota</taxon>
        <taxon>Betaproteobacteria</taxon>
        <taxon>Candidatus Accumulibacter</taxon>
    </lineage>
</organism>
<dbReference type="Gene3D" id="3.90.180.10">
    <property type="entry name" value="Medium-chain alcohol dehydrogenases, catalytic domain"/>
    <property type="match status" value="1"/>
</dbReference>
<dbReference type="AlphaFoldDB" id="A0A011P207"/>
<protein>
    <recommendedName>
        <fullName evidence="3">Alcohol dehydrogenase</fullName>
    </recommendedName>
</protein>
<dbReference type="PATRIC" id="fig|1454003.3.peg.1082"/>
<dbReference type="STRING" id="1454003.AW10_01044"/>
<proteinExistence type="predicted"/>
<dbReference type="PANTHER" id="PTHR45033:SF2">
    <property type="entry name" value="ZINC-TYPE ALCOHOL DEHYDROGENASE-LIKE PROTEIN C1773.06C"/>
    <property type="match status" value="1"/>
</dbReference>
<dbReference type="EMBL" id="JEMX01000020">
    <property type="protein sequence ID" value="EXI81666.1"/>
    <property type="molecule type" value="Genomic_DNA"/>
</dbReference>
<dbReference type="Proteomes" id="UP000021816">
    <property type="component" value="Unassembled WGS sequence"/>
</dbReference>
<evidence type="ECO:0000313" key="1">
    <source>
        <dbReference type="EMBL" id="EXI81666.1"/>
    </source>
</evidence>
<reference evidence="1 2" key="1">
    <citation type="submission" date="2014-02" db="EMBL/GenBank/DDBJ databases">
        <title>Expanding our view of genomic diversity in Candidatus Accumulibacter clades.</title>
        <authorList>
            <person name="Skennerton C.T."/>
            <person name="Barr J.J."/>
            <person name="Slater F.R."/>
            <person name="Bond P.L."/>
            <person name="Tyson G.W."/>
        </authorList>
    </citation>
    <scope>NUCLEOTIDE SEQUENCE [LARGE SCALE GENOMIC DNA]</scope>
    <source>
        <strain evidence="2">BA-92</strain>
    </source>
</reference>
<accession>A0A011P207</accession>
<dbReference type="PANTHER" id="PTHR45033">
    <property type="match status" value="1"/>
</dbReference>
<evidence type="ECO:0008006" key="3">
    <source>
        <dbReference type="Google" id="ProtNLM"/>
    </source>
</evidence>
<evidence type="ECO:0000313" key="2">
    <source>
        <dbReference type="Proteomes" id="UP000021816"/>
    </source>
</evidence>
<sequence length="65" mass="7151">MVTSLIHLQGITVGSRDGFEAMLLRANDQHRLQPVVDGVFAFAELKEAMADLKSNAPFGKIRVCH</sequence>
<gene>
    <name evidence="1" type="ORF">AW10_01044</name>
</gene>
<dbReference type="InterPro" id="IPR052711">
    <property type="entry name" value="Zinc_ADH-like"/>
</dbReference>
<name>A0A011P207_9PROT</name>
<comment type="caution">
    <text evidence="1">The sequence shown here is derived from an EMBL/GenBank/DDBJ whole genome shotgun (WGS) entry which is preliminary data.</text>
</comment>